<proteinExistence type="predicted"/>
<dbReference type="Pfam" id="PF24883">
    <property type="entry name" value="NPHP3_N"/>
    <property type="match status" value="1"/>
</dbReference>
<dbReference type="Pfam" id="PF13637">
    <property type="entry name" value="Ank_4"/>
    <property type="match status" value="2"/>
</dbReference>
<dbReference type="InterPro" id="IPR031359">
    <property type="entry name" value="NACHT_N"/>
</dbReference>
<evidence type="ECO:0000313" key="6">
    <source>
        <dbReference type="EMBL" id="KAL1885699.1"/>
    </source>
</evidence>
<comment type="caution">
    <text evidence="6">The sequence shown here is derived from an EMBL/GenBank/DDBJ whole genome shotgun (WGS) entry which is preliminary data.</text>
</comment>
<feature type="region of interest" description="Disordered" evidence="4">
    <location>
        <begin position="1"/>
        <end position="65"/>
    </location>
</feature>
<dbReference type="Pfam" id="PF12796">
    <property type="entry name" value="Ank_2"/>
    <property type="match status" value="2"/>
</dbReference>
<dbReference type="InterPro" id="IPR036770">
    <property type="entry name" value="Ankyrin_rpt-contain_sf"/>
</dbReference>
<evidence type="ECO:0000313" key="7">
    <source>
        <dbReference type="Proteomes" id="UP001583193"/>
    </source>
</evidence>
<feature type="compositionally biased region" description="Basic and acidic residues" evidence="4">
    <location>
        <begin position="1"/>
        <end position="11"/>
    </location>
</feature>
<evidence type="ECO:0000256" key="2">
    <source>
        <dbReference type="ARBA" id="ARBA00023043"/>
    </source>
</evidence>
<dbReference type="Pfam" id="PF22939">
    <property type="entry name" value="WHD_GPIID"/>
    <property type="match status" value="1"/>
</dbReference>
<dbReference type="InterPro" id="IPR027417">
    <property type="entry name" value="P-loop_NTPase"/>
</dbReference>
<keyword evidence="7" id="KW-1185">Reference proteome</keyword>
<dbReference type="InterPro" id="IPR055497">
    <property type="entry name" value="DUF7069"/>
</dbReference>
<dbReference type="InterPro" id="IPR007111">
    <property type="entry name" value="NACHT_NTPase"/>
</dbReference>
<dbReference type="SUPFAM" id="SSF52540">
    <property type="entry name" value="P-loop containing nucleoside triphosphate hydrolases"/>
    <property type="match status" value="1"/>
</dbReference>
<dbReference type="InterPro" id="IPR050889">
    <property type="entry name" value="Dendritic_Spine_Reg/Scaffold"/>
</dbReference>
<organism evidence="6 7">
    <name type="scientific">Paecilomyces lecythidis</name>
    <dbReference type="NCBI Taxonomy" id="3004212"/>
    <lineage>
        <taxon>Eukaryota</taxon>
        <taxon>Fungi</taxon>
        <taxon>Dikarya</taxon>
        <taxon>Ascomycota</taxon>
        <taxon>Pezizomycotina</taxon>
        <taxon>Eurotiomycetes</taxon>
        <taxon>Eurotiomycetidae</taxon>
        <taxon>Eurotiales</taxon>
        <taxon>Thermoascaceae</taxon>
        <taxon>Paecilomyces</taxon>
    </lineage>
</organism>
<dbReference type="PROSITE" id="PS50837">
    <property type="entry name" value="NACHT"/>
    <property type="match status" value="1"/>
</dbReference>
<evidence type="ECO:0000256" key="1">
    <source>
        <dbReference type="ARBA" id="ARBA00022737"/>
    </source>
</evidence>
<name>A0ABR3YBK9_9EURO</name>
<gene>
    <name evidence="6" type="ORF">Plec18167_001194</name>
</gene>
<dbReference type="InterPro" id="IPR056884">
    <property type="entry name" value="NPHP3-like_N"/>
</dbReference>
<dbReference type="PROSITE" id="PS50088">
    <property type="entry name" value="ANK_REPEAT"/>
    <property type="match status" value="7"/>
</dbReference>
<protein>
    <recommendedName>
        <fullName evidence="5">NACHT domain-containing protein</fullName>
    </recommendedName>
</protein>
<reference evidence="6 7" key="1">
    <citation type="journal article" date="2024" name="IMA Fungus">
        <title>IMA Genome - F19 : A genome assembly and annotation guide to empower mycologists, including annotated draft genome sequences of Ceratocystis pirilliformis, Diaporthe australafricana, Fusarium ophioides, Paecilomyces lecythidis, and Sporothrix stenoceras.</title>
        <authorList>
            <person name="Aylward J."/>
            <person name="Wilson A.M."/>
            <person name="Visagie C.M."/>
            <person name="Spraker J."/>
            <person name="Barnes I."/>
            <person name="Buitendag C."/>
            <person name="Ceriani C."/>
            <person name="Del Mar Angel L."/>
            <person name="du Plessis D."/>
            <person name="Fuchs T."/>
            <person name="Gasser K."/>
            <person name="Kramer D."/>
            <person name="Li W."/>
            <person name="Munsamy K."/>
            <person name="Piso A."/>
            <person name="Price J.L."/>
            <person name="Sonnekus B."/>
            <person name="Thomas C."/>
            <person name="van der Nest A."/>
            <person name="van Dijk A."/>
            <person name="van Heerden A."/>
            <person name="van Vuuren N."/>
            <person name="Yilmaz N."/>
            <person name="Duong T.A."/>
            <person name="van der Merwe N.A."/>
            <person name="Wingfield M.J."/>
            <person name="Wingfield B.D."/>
        </authorList>
    </citation>
    <scope>NUCLEOTIDE SEQUENCE [LARGE SCALE GENOMIC DNA]</scope>
    <source>
        <strain evidence="6 7">CMW 18167</strain>
    </source>
</reference>
<dbReference type="SUPFAM" id="SSF48403">
    <property type="entry name" value="Ankyrin repeat"/>
    <property type="match status" value="2"/>
</dbReference>
<feature type="repeat" description="ANK" evidence="3">
    <location>
        <begin position="1167"/>
        <end position="1191"/>
    </location>
</feature>
<dbReference type="PROSITE" id="PS50297">
    <property type="entry name" value="ANK_REP_REGION"/>
    <property type="match status" value="7"/>
</dbReference>
<dbReference type="Pfam" id="PF00023">
    <property type="entry name" value="Ank"/>
    <property type="match status" value="1"/>
</dbReference>
<feature type="repeat" description="ANK" evidence="3">
    <location>
        <begin position="1201"/>
        <end position="1225"/>
    </location>
</feature>
<sequence length="1298" mass="146438">MHVFRSRDKHNSAANNHDQYKKTRRKTFFFRQKNSGPQETPGIDDNENVSVSSLSDGSALGGNSAASEGVTIISASEESDSMWSRAYDSLKAKDAKLVKRYEEILSKEYFSPSQEEDISSNVIVQNDPRKRKLQMDNMMKKGQQRIEKSRTKSRTSIWSGAATTANAVLATRDWIGEALKNSQEASLIWAGVSLIVQLVTNPITAHDSNTEGFLYVTARLGFYNEFQTRWIPQVPDGLRKSFEKSVQDLYESILEFQLISVIRLYQSSIRKFGGDMFQPQRWNELLSRVKERESIVIQDSAQIRESALYDIQEKTLKLNIETSERQMSKEEWDCLQLFRLTHTTGSGAGLEGKVTYEDFKDRVEHKVEGTCQWFLDQESFKRWLKEDSGILLVTADPGCGKSVLAKYLIDCELPQHTNGSGELPVICYFFFKEQVQSHINTALCALIHQLFSQRPSLIHHAIEAVERNGSKLIDVSEKLWEILQKATKDEDAGQIIFVLDALDECERYDRQRLISFLKSHFQRFHTARGKLRILLTSRPYAEITYDFDDAFPNMRIPGEDESPRIAEEINAVIKYRVRRFQRSRGLKGDTIDSLEKRLMGIKHRTYLWLYLVFDYLENELVKLTEKEVQKKVFDSVPISFDDAYEKILQKSKDKERALKVFKILLAAYRPLTVGEMQIALETDRAASSLEDLDLESADAFKRNLREYCGLFVSIDNGMVYFLHQTAREFLLPKTRSTISNGVAELSPPTFRHSISIEQAHASIAESCMAYVRFPDWLEDRRHDNQVSSDQEISGQDEHELSFLRYASTYWAIHLQLAGHTTDKELQGHAFELCHVQSTDVYPWFHTHWEQTQNGRLEKPSSTLAISSYFGLEYVVKQLLTSNEIDRNTSNDFDRNSLLWAAERGHESVVKLLLQTGKVDLNIKDPEFSKTPLAYAAENGHRAIAELLLGTGEVDPNLDSKEGWTPLAYAAKNGHDAIVKMLLGTGKVDADSVTKDKYGLTPIAIAAATGHESVVKLLLQNANVDPNPKALDGWTPLIYAAYEGHLDVAKLLLKSEKIDIDYKGPFGVTALKSAAMNRQLEVMKLLIETGKVDLDCEDDHRVSLLCSAAYNGHADVVNLLLETGKVNLKSETDRGETALTHAADNGYQEVVKRLLETGEFDPDHRNLRGKTPLMRAAYGGKCTAMKLLLDTGKVNYNARDQRGQTALMEAACRGHDEAVKLLLETGGVDLESKDTGGRTPLRLAVDGGHQKVVELLLATGKVDAMSTANDGDSPLSAATRKGHQGIVELLRSYEPRKLQ</sequence>
<feature type="repeat" description="ANK" evidence="3">
    <location>
        <begin position="1235"/>
        <end position="1259"/>
    </location>
</feature>
<dbReference type="InterPro" id="IPR054471">
    <property type="entry name" value="GPIID_WHD"/>
</dbReference>
<dbReference type="Pfam" id="PF17100">
    <property type="entry name" value="NACHT_N"/>
    <property type="match status" value="1"/>
</dbReference>
<evidence type="ECO:0000256" key="3">
    <source>
        <dbReference type="PROSITE-ProRule" id="PRU00023"/>
    </source>
</evidence>
<dbReference type="Gene3D" id="1.25.40.20">
    <property type="entry name" value="Ankyrin repeat-containing domain"/>
    <property type="match status" value="3"/>
</dbReference>
<keyword evidence="2 3" id="KW-0040">ANK repeat</keyword>
<accession>A0ABR3YBK9</accession>
<feature type="repeat" description="ANK" evidence="3">
    <location>
        <begin position="961"/>
        <end position="985"/>
    </location>
</feature>
<dbReference type="SMART" id="SM00248">
    <property type="entry name" value="ANK"/>
    <property type="match status" value="12"/>
</dbReference>
<dbReference type="Gene3D" id="3.40.50.300">
    <property type="entry name" value="P-loop containing nucleotide triphosphate hydrolases"/>
    <property type="match status" value="1"/>
</dbReference>
<dbReference type="Pfam" id="PF23239">
    <property type="entry name" value="DUF7069"/>
    <property type="match status" value="1"/>
</dbReference>
<dbReference type="Proteomes" id="UP001583193">
    <property type="component" value="Unassembled WGS sequence"/>
</dbReference>
<feature type="repeat" description="ANK" evidence="3">
    <location>
        <begin position="997"/>
        <end position="1020"/>
    </location>
</feature>
<feature type="repeat" description="ANK" evidence="3">
    <location>
        <begin position="1133"/>
        <end position="1157"/>
    </location>
</feature>
<feature type="repeat" description="ANK" evidence="3">
    <location>
        <begin position="1031"/>
        <end position="1053"/>
    </location>
</feature>
<dbReference type="PANTHER" id="PTHR24166:SF48">
    <property type="entry name" value="PROTEIN VAPYRIN"/>
    <property type="match status" value="1"/>
</dbReference>
<evidence type="ECO:0000259" key="5">
    <source>
        <dbReference type="PROSITE" id="PS50837"/>
    </source>
</evidence>
<dbReference type="EMBL" id="JAVDPF010000002">
    <property type="protein sequence ID" value="KAL1885699.1"/>
    <property type="molecule type" value="Genomic_DNA"/>
</dbReference>
<evidence type="ECO:0000256" key="4">
    <source>
        <dbReference type="SAM" id="MobiDB-lite"/>
    </source>
</evidence>
<keyword evidence="1" id="KW-0677">Repeat</keyword>
<dbReference type="InterPro" id="IPR002110">
    <property type="entry name" value="Ankyrin_rpt"/>
</dbReference>
<feature type="domain" description="NACHT" evidence="5">
    <location>
        <begin position="389"/>
        <end position="541"/>
    </location>
</feature>
<dbReference type="PANTHER" id="PTHR24166">
    <property type="entry name" value="ROLLING PEBBLES, ISOFORM B"/>
    <property type="match status" value="1"/>
</dbReference>